<evidence type="ECO:0000259" key="9">
    <source>
        <dbReference type="PROSITE" id="PS50280"/>
    </source>
</evidence>
<sequence>MSAQSTSAKPVASYAELGQIVAENMINVINDPAAQWDVLSEEEIAAIKKKCEELLDWFTYLSADDLTDYEVVIPVNYLDKRQDKPCFDPHVMKTVADRFQERGDLDFGKEFQMTPEQLILAILCATMEDNNSKDIKFEVLCDALQFDKGTYYMVKKFLSDCDSGSKSPKALIMQTFCTPIDCCLALTMAYCESTSHSYCVKFVDTQIVEEVETGDIAVPTVPMYDPDIKRTNYIGLRVAALVKSTYYFNQPVWSTGTIGTLPNTAHNKEFLIFFDDGFEEYVQAAFDSGDDDAMRASIIMDNRTVVQQFQEKINLLKILPLAKQSVAANGIDIDKGGVYQLIRQNPERRRFIQKYFEKYPDWPLVRMKKPSPPERPAQAIVAYDRNQDRVTAYVVATDRALCVLRFPPRNSSVGGANCFEYPCTTPGHVHVDETIFRGSSRIHAVNLEHFGNNNMSARRMAKNRSHFDVVQPSPCLDRFKATTTARKSSLPVRTDGGPEGDVLSFELDPQTLAIRKKKEAQFEVLPCSRPIPQVTWQYHTECSPICLGGLDRDPGDPQFYTCSPLHIPILCGWKRMLYLYDSSNRRVSDGRILYRAPCGRSLVSKKAVASYLKEVGSELTIDLFCFDPVIETKTFVHVADSAVRTPDFTQGLEQMPIPAINTVDDEDPPKVDSFLFRLVGAKENCLTLSDFRYSFRTLLGKTITGVFECNDNCGCQQKRCYNRVVQQPIRYPIQIYKTAQSGWGVRALCDIPAGAFIANYVGALLTDSLADALQGEDEYFADLDLNDAVENEKASTLEKCGYLDMGIGSSDEEEEQPKKGKDADDDGIGSDAASSSSSEEDQPKTKRSRRRPEEEMNLRRKKLDAAELEKIDAAAAVGDDTVFKWADYFGENNTLFVVDAKKKGNVGRFLNHSCDPNVQVQHVFVDTHDLRLPWSSFFAIRNIKAGEELCWNYGYSPDALDPDRPRHRQLFCKCGSVNCRGRLL</sequence>
<evidence type="ECO:0000259" key="10">
    <source>
        <dbReference type="PROSITE" id="PS50868"/>
    </source>
</evidence>
<dbReference type="InterPro" id="IPR003616">
    <property type="entry name" value="Post-SET_dom"/>
</dbReference>
<dbReference type="OrthoDB" id="5792673at2759"/>
<evidence type="ECO:0000256" key="5">
    <source>
        <dbReference type="ARBA" id="ARBA00022723"/>
    </source>
</evidence>
<dbReference type="InterPro" id="IPR001739">
    <property type="entry name" value="Methyl_CpG_DNA-bd"/>
</dbReference>
<dbReference type="Gene3D" id="3.30.890.10">
    <property type="entry name" value="Methyl-cpg-binding Protein 2, Chain A"/>
    <property type="match status" value="1"/>
</dbReference>
<evidence type="ECO:0000256" key="2">
    <source>
        <dbReference type="ARBA" id="ARBA00022603"/>
    </source>
</evidence>
<dbReference type="PROSITE" id="PS50280">
    <property type="entry name" value="SET"/>
    <property type="match status" value="1"/>
</dbReference>
<dbReference type="InterPro" id="IPR001214">
    <property type="entry name" value="SET_dom"/>
</dbReference>
<dbReference type="AlphaFoldDB" id="A0A0B1T2U3"/>
<dbReference type="SUPFAM" id="SSF54171">
    <property type="entry name" value="DNA-binding domain"/>
    <property type="match status" value="1"/>
</dbReference>
<dbReference type="GO" id="GO:0010629">
    <property type="term" value="P:negative regulation of gene expression"/>
    <property type="evidence" value="ECO:0007669"/>
    <property type="project" value="TreeGrafter"/>
</dbReference>
<protein>
    <submittedName>
        <fullName evidence="12">SET domain protein</fullName>
    </submittedName>
</protein>
<evidence type="ECO:0000259" key="11">
    <source>
        <dbReference type="PROSITE" id="PS50982"/>
    </source>
</evidence>
<evidence type="ECO:0000256" key="7">
    <source>
        <dbReference type="ARBA" id="ARBA00023242"/>
    </source>
</evidence>
<dbReference type="Proteomes" id="UP000053660">
    <property type="component" value="Unassembled WGS sequence"/>
</dbReference>
<dbReference type="EMBL" id="KN553891">
    <property type="protein sequence ID" value="KHJ89680.1"/>
    <property type="molecule type" value="Genomic_DNA"/>
</dbReference>
<dbReference type="PANTHER" id="PTHR46024">
    <property type="entry name" value="HISTONE-LYSINE N-METHYLTRANSFERASE EGGLESS"/>
    <property type="match status" value="1"/>
</dbReference>
<dbReference type="Gene3D" id="2.170.270.10">
    <property type="entry name" value="SET domain"/>
    <property type="match status" value="1"/>
</dbReference>
<accession>A0A0B1T2U3</accession>
<feature type="domain" description="SET" evidence="9">
    <location>
        <begin position="731"/>
        <end position="954"/>
    </location>
</feature>
<keyword evidence="4" id="KW-0949">S-adenosyl-L-methionine</keyword>
<dbReference type="PROSITE" id="PS50982">
    <property type="entry name" value="MBD"/>
    <property type="match status" value="1"/>
</dbReference>
<dbReference type="GO" id="GO:0046872">
    <property type="term" value="F:metal ion binding"/>
    <property type="evidence" value="ECO:0007669"/>
    <property type="project" value="UniProtKB-KW"/>
</dbReference>
<dbReference type="InterPro" id="IPR051516">
    <property type="entry name" value="SETDB_methyltransferase"/>
</dbReference>
<keyword evidence="7" id="KW-0539">Nucleus</keyword>
<keyword evidence="6" id="KW-0862">Zinc</keyword>
<dbReference type="CDD" id="cd00122">
    <property type="entry name" value="MBD"/>
    <property type="match status" value="1"/>
</dbReference>
<comment type="subcellular location">
    <subcellularLocation>
        <location evidence="1">Nucleus</location>
    </subcellularLocation>
</comment>
<dbReference type="GO" id="GO:0070828">
    <property type="term" value="P:heterochromatin organization"/>
    <property type="evidence" value="ECO:0007669"/>
    <property type="project" value="TreeGrafter"/>
</dbReference>
<dbReference type="PROSITE" id="PS50868">
    <property type="entry name" value="POST_SET"/>
    <property type="match status" value="1"/>
</dbReference>
<dbReference type="GO" id="GO:0005634">
    <property type="term" value="C:nucleus"/>
    <property type="evidence" value="ECO:0007669"/>
    <property type="project" value="UniProtKB-SubCell"/>
</dbReference>
<gene>
    <name evidence="12" type="ORF">OESDEN_10488</name>
</gene>
<dbReference type="InterPro" id="IPR016177">
    <property type="entry name" value="DNA-bd_dom_sf"/>
</dbReference>
<evidence type="ECO:0000256" key="3">
    <source>
        <dbReference type="ARBA" id="ARBA00022679"/>
    </source>
</evidence>
<dbReference type="SMART" id="SM00317">
    <property type="entry name" value="SET"/>
    <property type="match status" value="1"/>
</dbReference>
<keyword evidence="5" id="KW-0479">Metal-binding</keyword>
<feature type="domain" description="Post-SET" evidence="10">
    <location>
        <begin position="968"/>
        <end position="984"/>
    </location>
</feature>
<feature type="domain" description="MBD" evidence="11">
    <location>
        <begin position="559"/>
        <end position="633"/>
    </location>
</feature>
<evidence type="ECO:0000256" key="1">
    <source>
        <dbReference type="ARBA" id="ARBA00004123"/>
    </source>
</evidence>
<name>A0A0B1T2U3_OESDE</name>
<keyword evidence="2" id="KW-0489">Methyltransferase</keyword>
<evidence type="ECO:0000256" key="6">
    <source>
        <dbReference type="ARBA" id="ARBA00022833"/>
    </source>
</evidence>
<dbReference type="InterPro" id="IPR046341">
    <property type="entry name" value="SET_dom_sf"/>
</dbReference>
<dbReference type="GO" id="GO:0046974">
    <property type="term" value="F:histone H3K9 methyltransferase activity"/>
    <property type="evidence" value="ECO:0007669"/>
    <property type="project" value="TreeGrafter"/>
</dbReference>
<keyword evidence="13" id="KW-1185">Reference proteome</keyword>
<dbReference type="Pfam" id="PF01429">
    <property type="entry name" value="MBD"/>
    <property type="match status" value="1"/>
</dbReference>
<dbReference type="Pfam" id="PF00856">
    <property type="entry name" value="SET"/>
    <property type="match status" value="1"/>
</dbReference>
<dbReference type="GO" id="GO:0032259">
    <property type="term" value="P:methylation"/>
    <property type="evidence" value="ECO:0007669"/>
    <property type="project" value="UniProtKB-KW"/>
</dbReference>
<evidence type="ECO:0000256" key="8">
    <source>
        <dbReference type="SAM" id="MobiDB-lite"/>
    </source>
</evidence>
<keyword evidence="3" id="KW-0808">Transferase</keyword>
<feature type="region of interest" description="Disordered" evidence="8">
    <location>
        <begin position="806"/>
        <end position="861"/>
    </location>
</feature>
<dbReference type="PANTHER" id="PTHR46024:SF1">
    <property type="entry name" value="HISTONE-LYSINE N-METHYLTRANSFERASE EGGLESS"/>
    <property type="match status" value="1"/>
</dbReference>
<feature type="compositionally biased region" description="Basic and acidic residues" evidence="8">
    <location>
        <begin position="851"/>
        <end position="861"/>
    </location>
</feature>
<organism evidence="12 13">
    <name type="scientific">Oesophagostomum dentatum</name>
    <name type="common">Nodular worm</name>
    <dbReference type="NCBI Taxonomy" id="61180"/>
    <lineage>
        <taxon>Eukaryota</taxon>
        <taxon>Metazoa</taxon>
        <taxon>Ecdysozoa</taxon>
        <taxon>Nematoda</taxon>
        <taxon>Chromadorea</taxon>
        <taxon>Rhabditida</taxon>
        <taxon>Rhabditina</taxon>
        <taxon>Rhabditomorpha</taxon>
        <taxon>Strongyloidea</taxon>
        <taxon>Strongylidae</taxon>
        <taxon>Oesophagostomum</taxon>
    </lineage>
</organism>
<evidence type="ECO:0000313" key="12">
    <source>
        <dbReference type="EMBL" id="KHJ89680.1"/>
    </source>
</evidence>
<evidence type="ECO:0000313" key="13">
    <source>
        <dbReference type="Proteomes" id="UP000053660"/>
    </source>
</evidence>
<proteinExistence type="predicted"/>
<dbReference type="GO" id="GO:0003677">
    <property type="term" value="F:DNA binding"/>
    <property type="evidence" value="ECO:0007669"/>
    <property type="project" value="InterPro"/>
</dbReference>
<dbReference type="SMART" id="SM00391">
    <property type="entry name" value="MBD"/>
    <property type="match status" value="1"/>
</dbReference>
<evidence type="ECO:0000256" key="4">
    <source>
        <dbReference type="ARBA" id="ARBA00022691"/>
    </source>
</evidence>
<dbReference type="SUPFAM" id="SSF82199">
    <property type="entry name" value="SET domain"/>
    <property type="match status" value="1"/>
</dbReference>
<reference evidence="12 13" key="1">
    <citation type="submission" date="2014-03" db="EMBL/GenBank/DDBJ databases">
        <title>Draft genome of the hookworm Oesophagostomum dentatum.</title>
        <authorList>
            <person name="Mitreva M."/>
        </authorList>
    </citation>
    <scope>NUCLEOTIDE SEQUENCE [LARGE SCALE GENOMIC DNA]</scope>
    <source>
        <strain evidence="12 13">OD-Hann</strain>
    </source>
</reference>